<dbReference type="InterPro" id="IPR007076">
    <property type="entry name" value="TfoX_N"/>
</dbReference>
<proteinExistence type="predicted"/>
<evidence type="ECO:0000313" key="3">
    <source>
        <dbReference type="Proteomes" id="UP001595615"/>
    </source>
</evidence>
<accession>A0ABV7X4W9</accession>
<feature type="domain" description="TfoX N-terminal" evidence="1">
    <location>
        <begin position="11"/>
        <end position="99"/>
    </location>
</feature>
<gene>
    <name evidence="2" type="ORF">ACFOMD_00320</name>
</gene>
<organism evidence="2 3">
    <name type="scientific">Sphingoaurantiacus capsulatus</name>
    <dbReference type="NCBI Taxonomy" id="1771310"/>
    <lineage>
        <taxon>Bacteria</taxon>
        <taxon>Pseudomonadati</taxon>
        <taxon>Pseudomonadota</taxon>
        <taxon>Alphaproteobacteria</taxon>
        <taxon>Sphingomonadales</taxon>
        <taxon>Sphingosinicellaceae</taxon>
        <taxon>Sphingoaurantiacus</taxon>
    </lineage>
</organism>
<name>A0ABV7X4W9_9SPHN</name>
<comment type="caution">
    <text evidence="2">The sequence shown here is derived from an EMBL/GenBank/DDBJ whole genome shotgun (WGS) entry which is preliminary data.</text>
</comment>
<dbReference type="Proteomes" id="UP001595615">
    <property type="component" value="Unassembled WGS sequence"/>
</dbReference>
<keyword evidence="3" id="KW-1185">Reference proteome</keyword>
<dbReference type="EMBL" id="JBHRXV010000001">
    <property type="protein sequence ID" value="MFC3710991.1"/>
    <property type="molecule type" value="Genomic_DNA"/>
</dbReference>
<protein>
    <submittedName>
        <fullName evidence="2">TfoX/Sxy family protein</fullName>
    </submittedName>
</protein>
<sequence>MSDALAADLKEQLAPLGEVSVRKTFGELAVYIDKCMTGLILDGELYLKTDAATVGEYEGRKAFTYDMGGKTVVTSYRQVPDGAYDDEQEMLRLAVAAFAIAGRTKKKKK</sequence>
<evidence type="ECO:0000313" key="2">
    <source>
        <dbReference type="EMBL" id="MFC3710991.1"/>
    </source>
</evidence>
<evidence type="ECO:0000259" key="1">
    <source>
        <dbReference type="Pfam" id="PF04993"/>
    </source>
</evidence>
<dbReference type="Gene3D" id="3.30.1460.30">
    <property type="entry name" value="YgaC/TfoX-N like chaperone"/>
    <property type="match status" value="1"/>
</dbReference>
<dbReference type="Pfam" id="PF04993">
    <property type="entry name" value="TfoX_N"/>
    <property type="match status" value="1"/>
</dbReference>
<reference evidence="3" key="1">
    <citation type="journal article" date="2019" name="Int. J. Syst. Evol. Microbiol.">
        <title>The Global Catalogue of Microorganisms (GCM) 10K type strain sequencing project: providing services to taxonomists for standard genome sequencing and annotation.</title>
        <authorList>
            <consortium name="The Broad Institute Genomics Platform"/>
            <consortium name="The Broad Institute Genome Sequencing Center for Infectious Disease"/>
            <person name="Wu L."/>
            <person name="Ma J."/>
        </authorList>
    </citation>
    <scope>NUCLEOTIDE SEQUENCE [LARGE SCALE GENOMIC DNA]</scope>
    <source>
        <strain evidence="3">KCTC 42644</strain>
    </source>
</reference>
<dbReference type="SUPFAM" id="SSF159894">
    <property type="entry name" value="YgaC/TfoX-N like"/>
    <property type="match status" value="1"/>
</dbReference>
<dbReference type="RefSeq" id="WP_380855048.1">
    <property type="nucleotide sequence ID" value="NZ_JBHRXV010000001.1"/>
</dbReference>